<reference evidence="3 4" key="1">
    <citation type="submission" date="2019-06" db="EMBL/GenBank/DDBJ databases">
        <title>Draft genome sequence of Methanolobus vulcani B1d.</title>
        <authorList>
            <person name="Creighbaum A.J."/>
            <person name="Ticak T."/>
            <person name="Hariraju D."/>
            <person name="Arivett B.A."/>
            <person name="Ferguson D.J.Jr."/>
        </authorList>
    </citation>
    <scope>NUCLEOTIDE SEQUENCE [LARGE SCALE GENOMIC DNA]</scope>
    <source>
        <strain evidence="3 4">B1d</strain>
    </source>
</reference>
<organism evidence="3 4">
    <name type="scientific">Methanolobus vulcani</name>
    <dbReference type="NCBI Taxonomy" id="38026"/>
    <lineage>
        <taxon>Archaea</taxon>
        <taxon>Methanobacteriati</taxon>
        <taxon>Methanobacteriota</taxon>
        <taxon>Stenosarchaea group</taxon>
        <taxon>Methanomicrobia</taxon>
        <taxon>Methanosarcinales</taxon>
        <taxon>Methanosarcinaceae</taxon>
        <taxon>Methanolobus</taxon>
    </lineage>
</organism>
<dbReference type="AlphaFoldDB" id="A0A7Z8P5A9"/>
<evidence type="ECO:0000313" key="3">
    <source>
        <dbReference type="EMBL" id="TQD27655.1"/>
    </source>
</evidence>
<comment type="caution">
    <text evidence="3">The sequence shown here is derived from an EMBL/GenBank/DDBJ whole genome shotgun (WGS) entry which is preliminary data.</text>
</comment>
<dbReference type="InterPro" id="IPR008928">
    <property type="entry name" value="6-hairpin_glycosidase_sf"/>
</dbReference>
<evidence type="ECO:0000259" key="1">
    <source>
        <dbReference type="Pfam" id="PF06202"/>
    </source>
</evidence>
<dbReference type="OrthoDB" id="8543at2157"/>
<dbReference type="InterPro" id="IPR006451">
    <property type="entry name" value="Glycogen_debranch_arc"/>
</dbReference>
<dbReference type="GO" id="GO:0005980">
    <property type="term" value="P:glycogen catabolic process"/>
    <property type="evidence" value="ECO:0007669"/>
    <property type="project" value="InterPro"/>
</dbReference>
<protein>
    <submittedName>
        <fullName evidence="3">Glycogen debranching protein</fullName>
    </submittedName>
</protein>
<dbReference type="InterPro" id="IPR012341">
    <property type="entry name" value="6hp_glycosidase-like_sf"/>
</dbReference>
<dbReference type="RefSeq" id="WP_154808785.1">
    <property type="nucleotide sequence ID" value="NZ_VIAQ01000008.1"/>
</dbReference>
<dbReference type="GO" id="GO:0004135">
    <property type="term" value="F:amylo-alpha-1,6-glucosidase activity"/>
    <property type="evidence" value="ECO:0007669"/>
    <property type="project" value="InterPro"/>
</dbReference>
<evidence type="ECO:0000259" key="2">
    <source>
        <dbReference type="Pfam" id="PF12439"/>
    </source>
</evidence>
<keyword evidence="4" id="KW-1185">Reference proteome</keyword>
<dbReference type="Pfam" id="PF12439">
    <property type="entry name" value="GDE_N"/>
    <property type="match status" value="1"/>
</dbReference>
<dbReference type="PANTHER" id="PTHR10569:SF2">
    <property type="entry name" value="GLYCOGEN DEBRANCHING ENZYME"/>
    <property type="match status" value="1"/>
</dbReference>
<dbReference type="Pfam" id="PF06202">
    <property type="entry name" value="GDE_C"/>
    <property type="match status" value="1"/>
</dbReference>
<dbReference type="EMBL" id="VIAQ01000008">
    <property type="protein sequence ID" value="TQD27655.1"/>
    <property type="molecule type" value="Genomic_DNA"/>
</dbReference>
<dbReference type="PANTHER" id="PTHR10569">
    <property type="entry name" value="GLYCOGEN DEBRANCHING ENZYME"/>
    <property type="match status" value="1"/>
</dbReference>
<name>A0A7Z8P5A9_9EURY</name>
<feature type="domain" description="Glycogen debranching enzyme bacterial and archaeal type N-terminal" evidence="2">
    <location>
        <begin position="12"/>
        <end position="223"/>
    </location>
</feature>
<dbReference type="NCBIfam" id="TIGR01561">
    <property type="entry name" value="gde_arch"/>
    <property type="match status" value="1"/>
</dbReference>
<dbReference type="SUPFAM" id="SSF48208">
    <property type="entry name" value="Six-hairpin glycosidases"/>
    <property type="match status" value="1"/>
</dbReference>
<dbReference type="Proteomes" id="UP000319335">
    <property type="component" value="Unassembled WGS sequence"/>
</dbReference>
<dbReference type="InterPro" id="IPR010401">
    <property type="entry name" value="AGL/Gdb1"/>
</dbReference>
<gene>
    <name evidence="3" type="ORF">FKV42_03075</name>
</gene>
<accession>A0A7Z8P5A9</accession>
<dbReference type="InterPro" id="IPR024742">
    <property type="entry name" value="Glycogen_debranch_N"/>
</dbReference>
<dbReference type="InterPro" id="IPR032790">
    <property type="entry name" value="GDE_C"/>
</dbReference>
<evidence type="ECO:0000313" key="4">
    <source>
        <dbReference type="Proteomes" id="UP000319335"/>
    </source>
</evidence>
<dbReference type="GO" id="GO:0004134">
    <property type="term" value="F:4-alpha-glucanotransferase activity"/>
    <property type="evidence" value="ECO:0007669"/>
    <property type="project" value="InterPro"/>
</dbReference>
<proteinExistence type="predicted"/>
<feature type="domain" description="Glycogen debranching enzyme C-terminal" evidence="1">
    <location>
        <begin position="278"/>
        <end position="642"/>
    </location>
</feature>
<sequence length="652" mass="73856">MIYSDYHEGTAKEWLITNGLGGYASSTLIGANTRKYHGLLVASMNPPVERMVLLSSLDEELYTENGVHKLAVHKYPGAVHPNGNKYLKNFSTEPLPEFLYNAGGLIIKKRILMVNGENTTIVKYDIENPGKRKAFLKILPLINNRSIHHLTKASDIAFLQETEEYSTLIKTDNLQFCLFSNTLYHADEHWYYDFEYEVELSRGYPYREDNFNPGYFKLEISDEQCSFFVLASTESAEKWEKTDLQTIDEFISREEKRIRGIAASKSGNDVFLQRLMVAGDSFIVNRKSTGARSVIAGYHWFGDWGRDTMISLPGLTLVTGRFDDARSVLSTFAASCRNGLIPNLFPENPVDSPVYNTVDASLWFVHAAGRYLDYTGDLTFIEKIWPTIIEIVNNYSNGADYGIRMDDDGLIEHEGQLTWMDAKIGTWEITPRRGKACEITALWYNALIYAAEIGAKLGKDVSVLRKTAEITAKSFREKFHNPERNCLYDCISGNGEDWKDASIRPNQVFAVSLTHTMLPHEIEKGIVDIIAEELLTPYGLRTLSPVDSKYIGFYRGNTEERDAAYHNGTVWPWLLGPYITAYSKVYSDKAETKDKLRSLLMGIEEHLDKACIGSISEVFDGDWPHKPNGCVSQAWSIAEIMRCYAENIIADK</sequence>
<dbReference type="Gene3D" id="1.50.10.10">
    <property type="match status" value="1"/>
</dbReference>
<dbReference type="FunFam" id="1.50.10.10:FF:000073">
    <property type="entry name" value="Glycogen debranching enzyme, hypothetical (TreX-like)"/>
    <property type="match status" value="1"/>
</dbReference>